<dbReference type="PANTHER" id="PTHR23427:SF2">
    <property type="entry name" value="SURFEIT LOCUS PROTEIN 1"/>
    <property type="match status" value="1"/>
</dbReference>
<dbReference type="PROSITE" id="PS50895">
    <property type="entry name" value="SURF1"/>
    <property type="match status" value="1"/>
</dbReference>
<dbReference type="Proteomes" id="UP000191116">
    <property type="component" value="Unassembled WGS sequence"/>
</dbReference>
<comment type="caution">
    <text evidence="6">Lacks conserved residue(s) required for the propagation of feature annotation.</text>
</comment>
<keyword evidence="3 6" id="KW-0812">Transmembrane</keyword>
<comment type="similarity">
    <text evidence="2 6">Belongs to the SURF1 family.</text>
</comment>
<dbReference type="InterPro" id="IPR002994">
    <property type="entry name" value="Surf1/Shy1"/>
</dbReference>
<sequence length="227" mass="26296">MMRTIAFIVFSIAAVSLLLKLSWWQLSRANEKKQLQSQIQERQQIPVVDLARLPIDPLWHSITLEGEFDNQHPILLDNQLYRGRPGYHLYLPFISQQQQVLVNVGWIAASPYREILPVLPQLNGRKVISGVIAPAQQLLQFKPDSRDESWPFRVQNIELDRLSRRLQQPLLPWVIQISASSPMALTQTWQPVVMGPKKHYGYAMQWLLLAIAVAVISLLWLRRERIV</sequence>
<keyword evidence="5 6" id="KW-0472">Membrane</keyword>
<reference evidence="7 8" key="1">
    <citation type="submission" date="2017-02" db="EMBL/GenBank/DDBJ databases">
        <authorList>
            <person name="Peterson S.W."/>
        </authorList>
    </citation>
    <scope>NUCLEOTIDE SEQUENCE [LARGE SCALE GENOMIC DNA]</scope>
    <source>
        <strain evidence="7 8">CECT 9189</strain>
    </source>
</reference>
<protein>
    <recommendedName>
        <fullName evidence="6">SURF1-like protein</fullName>
    </recommendedName>
</protein>
<gene>
    <name evidence="7" type="ORF">CZ814_01424</name>
</gene>
<dbReference type="GO" id="GO:0005886">
    <property type="term" value="C:plasma membrane"/>
    <property type="evidence" value="ECO:0007669"/>
    <property type="project" value="UniProtKB-SubCell"/>
</dbReference>
<dbReference type="InterPro" id="IPR045214">
    <property type="entry name" value="Surf1/Surf4"/>
</dbReference>
<evidence type="ECO:0000256" key="3">
    <source>
        <dbReference type="ARBA" id="ARBA00022692"/>
    </source>
</evidence>
<feature type="transmembrane region" description="Helical" evidence="6">
    <location>
        <begin position="200"/>
        <end position="221"/>
    </location>
</feature>
<dbReference type="EMBL" id="FUWP01000005">
    <property type="protein sequence ID" value="SKA21555.1"/>
    <property type="molecule type" value="Genomic_DNA"/>
</dbReference>
<accession>A0A1T4S013</accession>
<dbReference type="AlphaFoldDB" id="A0A1T4S013"/>
<proteinExistence type="inferred from homology"/>
<keyword evidence="6" id="KW-1003">Cell membrane</keyword>
<evidence type="ECO:0000313" key="8">
    <source>
        <dbReference type="Proteomes" id="UP000191116"/>
    </source>
</evidence>
<keyword evidence="4 6" id="KW-1133">Transmembrane helix</keyword>
<evidence type="ECO:0000256" key="2">
    <source>
        <dbReference type="ARBA" id="ARBA00007165"/>
    </source>
</evidence>
<evidence type="ECO:0000256" key="6">
    <source>
        <dbReference type="RuleBase" id="RU363076"/>
    </source>
</evidence>
<evidence type="ECO:0000256" key="4">
    <source>
        <dbReference type="ARBA" id="ARBA00022989"/>
    </source>
</evidence>
<organism evidence="7 8">
    <name type="scientific">Photobacterium toruni</name>
    <dbReference type="NCBI Taxonomy" id="1935446"/>
    <lineage>
        <taxon>Bacteria</taxon>
        <taxon>Pseudomonadati</taxon>
        <taxon>Pseudomonadota</taxon>
        <taxon>Gammaproteobacteria</taxon>
        <taxon>Vibrionales</taxon>
        <taxon>Vibrionaceae</taxon>
        <taxon>Photobacterium</taxon>
    </lineage>
</organism>
<dbReference type="RefSeq" id="WP_235866922.1">
    <property type="nucleotide sequence ID" value="NZ_AP024854.1"/>
</dbReference>
<evidence type="ECO:0000256" key="5">
    <source>
        <dbReference type="ARBA" id="ARBA00023136"/>
    </source>
</evidence>
<dbReference type="CDD" id="cd06662">
    <property type="entry name" value="SURF1"/>
    <property type="match status" value="1"/>
</dbReference>
<evidence type="ECO:0000313" key="7">
    <source>
        <dbReference type="EMBL" id="SKA21555.1"/>
    </source>
</evidence>
<comment type="subcellular location">
    <subcellularLocation>
        <location evidence="6">Cell membrane</location>
        <topology evidence="6">Multi-pass membrane protein</topology>
    </subcellularLocation>
    <subcellularLocation>
        <location evidence="1">Membrane</location>
    </subcellularLocation>
</comment>
<dbReference type="PANTHER" id="PTHR23427">
    <property type="entry name" value="SURFEIT LOCUS PROTEIN"/>
    <property type="match status" value="1"/>
</dbReference>
<dbReference type="Pfam" id="PF02104">
    <property type="entry name" value="SURF1"/>
    <property type="match status" value="1"/>
</dbReference>
<name>A0A1T4S013_9GAMM</name>
<evidence type="ECO:0000256" key="1">
    <source>
        <dbReference type="ARBA" id="ARBA00004370"/>
    </source>
</evidence>